<dbReference type="GO" id="GO:0006508">
    <property type="term" value="P:proteolysis"/>
    <property type="evidence" value="ECO:0007669"/>
    <property type="project" value="InterPro"/>
</dbReference>
<keyword evidence="2" id="KW-0732">Signal</keyword>
<comment type="caution">
    <text evidence="4">The sequence shown here is derived from an EMBL/GenBank/DDBJ whole genome shotgun (WGS) entry which is preliminary data.</text>
</comment>
<protein>
    <submittedName>
        <fullName evidence="4">Peptidase S9</fullName>
    </submittedName>
</protein>
<keyword evidence="1" id="KW-0378">Hydrolase</keyword>
<evidence type="ECO:0000256" key="2">
    <source>
        <dbReference type="SAM" id="SignalP"/>
    </source>
</evidence>
<dbReference type="PANTHER" id="PTHR42776:SF27">
    <property type="entry name" value="DIPEPTIDYL PEPTIDASE FAMILY MEMBER 6"/>
    <property type="match status" value="1"/>
</dbReference>
<dbReference type="EMBL" id="BMZH01000003">
    <property type="protein sequence ID" value="GHA88710.1"/>
    <property type="molecule type" value="Genomic_DNA"/>
</dbReference>
<sequence>MKSILLSCVAAMGMVALPATIASAKVSKPYPMEYWAAPNFMSSVSLSPDGKRVAFIKAESQMGDNIIEIYETANMKKKPLRVGADTMEIQQFSWVSDRDLIVVFNKQVSKKIKGFNRGAFKSKVALFSIKSKKFEELNDDNFAISFVSPLIDKPNKVLVTFQEAREGKSRRAANYYEYDLKTGSKKLVLKGNQELFGYRFDKDGNPRFASKFDQGSEEFVYLWRPVDGGGWEEYHRIKRDSFENFSYAGIIKDEPDMVYVIAHNGEDREGLYKFNLRTKQFGELVFRHPEVELGGTTRHSNAWTRAGEVTGVTYGTDKTYTEYFDAEEEAIVNQFTAAIPNAHRVRLSSRSRDGNVVVVTNSGPRDPGSYYLYNNGAFSKLGSVNALLEPEQLSDVEYITYQARDGKTIRGYVTRPNGPGPHPLVVMPHGGPFVGEVVGWDDWGQMLANNGYMVLQPQYRGSTNYGLDFYKAAFINGGEGGGKMQDDKDDGVQYLIDKGEVSADRVAMFGWSYGGYAALIAAAREPNIYQCVIAGAAVADNQQQVNYYRNGIRGSQRVEQLAMWDDSVSPIEEVSKVNVPMLLIHGSVDQRVVVSHSKKYVDELEKYGKDFEYIELENADHFSNTLDYDHKMLAYPRMMDFLKKDCGPGGL</sequence>
<dbReference type="PANTHER" id="PTHR42776">
    <property type="entry name" value="SERINE PEPTIDASE S9 FAMILY MEMBER"/>
    <property type="match status" value="1"/>
</dbReference>
<gene>
    <name evidence="4" type="ORF">GCM10009069_09650</name>
</gene>
<name>A0A8J3CNM1_9PROT</name>
<dbReference type="Proteomes" id="UP000634004">
    <property type="component" value="Unassembled WGS sequence"/>
</dbReference>
<accession>A0A8J3CNM1</accession>
<dbReference type="SUPFAM" id="SSF53474">
    <property type="entry name" value="alpha/beta-Hydrolases"/>
    <property type="match status" value="1"/>
</dbReference>
<dbReference type="InterPro" id="IPR001375">
    <property type="entry name" value="Peptidase_S9_cat"/>
</dbReference>
<dbReference type="SUPFAM" id="SSF82171">
    <property type="entry name" value="DPP6 N-terminal domain-like"/>
    <property type="match status" value="1"/>
</dbReference>
<dbReference type="Gene3D" id="3.40.50.1820">
    <property type="entry name" value="alpha/beta hydrolase"/>
    <property type="match status" value="1"/>
</dbReference>
<dbReference type="RefSeq" id="WP_189495996.1">
    <property type="nucleotide sequence ID" value="NZ_BMZH01000003.1"/>
</dbReference>
<keyword evidence="5" id="KW-1185">Reference proteome</keyword>
<evidence type="ECO:0000259" key="3">
    <source>
        <dbReference type="Pfam" id="PF00326"/>
    </source>
</evidence>
<dbReference type="Pfam" id="PF00326">
    <property type="entry name" value="Peptidase_S9"/>
    <property type="match status" value="1"/>
</dbReference>
<evidence type="ECO:0000256" key="1">
    <source>
        <dbReference type="ARBA" id="ARBA00022801"/>
    </source>
</evidence>
<dbReference type="AlphaFoldDB" id="A0A8J3CNM1"/>
<reference evidence="4" key="2">
    <citation type="submission" date="2020-09" db="EMBL/GenBank/DDBJ databases">
        <authorList>
            <person name="Sun Q."/>
            <person name="Kim S."/>
        </authorList>
    </citation>
    <scope>NUCLEOTIDE SEQUENCE</scope>
    <source>
        <strain evidence="4">KCTC 32513</strain>
    </source>
</reference>
<evidence type="ECO:0000313" key="5">
    <source>
        <dbReference type="Proteomes" id="UP000634004"/>
    </source>
</evidence>
<proteinExistence type="predicted"/>
<organism evidence="4 5">
    <name type="scientific">Algimonas arctica</name>
    <dbReference type="NCBI Taxonomy" id="1479486"/>
    <lineage>
        <taxon>Bacteria</taxon>
        <taxon>Pseudomonadati</taxon>
        <taxon>Pseudomonadota</taxon>
        <taxon>Alphaproteobacteria</taxon>
        <taxon>Maricaulales</taxon>
        <taxon>Robiginitomaculaceae</taxon>
        <taxon>Algimonas</taxon>
    </lineage>
</organism>
<feature type="domain" description="Peptidase S9 prolyl oligopeptidase catalytic" evidence="3">
    <location>
        <begin position="445"/>
        <end position="645"/>
    </location>
</feature>
<reference evidence="4" key="1">
    <citation type="journal article" date="2014" name="Int. J. Syst. Evol. Microbiol.">
        <title>Complete genome sequence of Corynebacterium casei LMG S-19264T (=DSM 44701T), isolated from a smear-ripened cheese.</title>
        <authorList>
            <consortium name="US DOE Joint Genome Institute (JGI-PGF)"/>
            <person name="Walter F."/>
            <person name="Albersmeier A."/>
            <person name="Kalinowski J."/>
            <person name="Ruckert C."/>
        </authorList>
    </citation>
    <scope>NUCLEOTIDE SEQUENCE</scope>
    <source>
        <strain evidence="4">KCTC 32513</strain>
    </source>
</reference>
<dbReference type="InterPro" id="IPR029058">
    <property type="entry name" value="AB_hydrolase_fold"/>
</dbReference>
<dbReference type="GO" id="GO:0004252">
    <property type="term" value="F:serine-type endopeptidase activity"/>
    <property type="evidence" value="ECO:0007669"/>
    <property type="project" value="TreeGrafter"/>
</dbReference>
<feature type="chain" id="PRO_5035211631" evidence="2">
    <location>
        <begin position="25"/>
        <end position="651"/>
    </location>
</feature>
<feature type="signal peptide" evidence="2">
    <location>
        <begin position="1"/>
        <end position="24"/>
    </location>
</feature>
<evidence type="ECO:0000313" key="4">
    <source>
        <dbReference type="EMBL" id="GHA88710.1"/>
    </source>
</evidence>